<comment type="similarity">
    <text evidence="2">Belongs to the UPF0702 family.</text>
</comment>
<gene>
    <name evidence="10" type="ORF">SpAn4DRAFT_3454</name>
</gene>
<evidence type="ECO:0000256" key="7">
    <source>
        <dbReference type="SAM" id="Phobius"/>
    </source>
</evidence>
<evidence type="ECO:0000256" key="1">
    <source>
        <dbReference type="ARBA" id="ARBA00004651"/>
    </source>
</evidence>
<keyword evidence="3" id="KW-1003">Cell membrane</keyword>
<feature type="domain" description="YetF-like N-terminal transmembrane" evidence="9">
    <location>
        <begin position="8"/>
        <end position="78"/>
    </location>
</feature>
<evidence type="ECO:0000256" key="2">
    <source>
        <dbReference type="ARBA" id="ARBA00006448"/>
    </source>
</evidence>
<keyword evidence="5 7" id="KW-1133">Transmembrane helix</keyword>
<evidence type="ECO:0008006" key="12">
    <source>
        <dbReference type="Google" id="ProtNLM"/>
    </source>
</evidence>
<dbReference type="Proteomes" id="UP000049855">
    <property type="component" value="Unassembled WGS sequence"/>
</dbReference>
<accession>A0A0U1KVX3</accession>
<evidence type="ECO:0000259" key="9">
    <source>
        <dbReference type="Pfam" id="PF20730"/>
    </source>
</evidence>
<dbReference type="AlphaFoldDB" id="A0A0U1KVX3"/>
<dbReference type="PANTHER" id="PTHR34582">
    <property type="entry name" value="UPF0702 TRANSMEMBRANE PROTEIN YCAP"/>
    <property type="match status" value="1"/>
</dbReference>
<dbReference type="InterPro" id="IPR048454">
    <property type="entry name" value="YetF_N"/>
</dbReference>
<reference evidence="11" key="1">
    <citation type="submission" date="2015-03" db="EMBL/GenBank/DDBJ databases">
        <authorList>
            <person name="Nijsse Bart"/>
        </authorList>
    </citation>
    <scope>NUCLEOTIDE SEQUENCE [LARGE SCALE GENOMIC DNA]</scope>
</reference>
<sequence length="234" mass="26338">METLGITLFRVVAGMGVLLIIMLITGRRQVSEFSSFDFLTSITIGAVAGALIVDHRIELVSSLIALLALGGMQLFFGWLSIKVRPVNHKLNFKPLVLVEDGQIIKKNLRKVRMPVETLLQLLREKDAFDITIVELAILEPYGRLSVLKKAEHLPLTPSQVNFSVTPNSVLIPVILEGKLQENALAEMGLSKRQIEEFRRQHQDTIHNVFIAFMDQNKRLHIVNEDARGQSVFIH</sequence>
<evidence type="ECO:0000256" key="4">
    <source>
        <dbReference type="ARBA" id="ARBA00022692"/>
    </source>
</evidence>
<dbReference type="GO" id="GO:0005886">
    <property type="term" value="C:plasma membrane"/>
    <property type="evidence" value="ECO:0007669"/>
    <property type="project" value="UniProtKB-SubCell"/>
</dbReference>
<dbReference type="RefSeq" id="WP_021168673.1">
    <property type="nucleotide sequence ID" value="NZ_CTRP01000005.1"/>
</dbReference>
<feature type="domain" description="YetF C-terminal" evidence="8">
    <location>
        <begin position="82"/>
        <end position="211"/>
    </location>
</feature>
<feature type="transmembrane region" description="Helical" evidence="7">
    <location>
        <begin position="36"/>
        <end position="53"/>
    </location>
</feature>
<keyword evidence="6 7" id="KW-0472">Membrane</keyword>
<evidence type="ECO:0000313" key="10">
    <source>
        <dbReference type="EMBL" id="CQR71588.1"/>
    </source>
</evidence>
<feature type="transmembrane region" description="Helical" evidence="7">
    <location>
        <begin position="6"/>
        <end position="24"/>
    </location>
</feature>
<dbReference type="Gene3D" id="3.30.240.20">
    <property type="entry name" value="bsu07140 like domains"/>
    <property type="match status" value="2"/>
</dbReference>
<protein>
    <recommendedName>
        <fullName evidence="12">DUF421 domain-containing protein</fullName>
    </recommendedName>
</protein>
<name>A0A0U1KVX3_9FIRM</name>
<evidence type="ECO:0000313" key="11">
    <source>
        <dbReference type="Proteomes" id="UP000049855"/>
    </source>
</evidence>
<dbReference type="Pfam" id="PF04239">
    <property type="entry name" value="DUF421"/>
    <property type="match status" value="1"/>
</dbReference>
<evidence type="ECO:0000256" key="5">
    <source>
        <dbReference type="ARBA" id="ARBA00022989"/>
    </source>
</evidence>
<organism evidence="10 11">
    <name type="scientific">Sporomusa ovata</name>
    <dbReference type="NCBI Taxonomy" id="2378"/>
    <lineage>
        <taxon>Bacteria</taxon>
        <taxon>Bacillati</taxon>
        <taxon>Bacillota</taxon>
        <taxon>Negativicutes</taxon>
        <taxon>Selenomonadales</taxon>
        <taxon>Sporomusaceae</taxon>
        <taxon>Sporomusa</taxon>
    </lineage>
</organism>
<dbReference type="InterPro" id="IPR023090">
    <property type="entry name" value="UPF0702_alpha/beta_dom_sf"/>
</dbReference>
<keyword evidence="11" id="KW-1185">Reference proteome</keyword>
<dbReference type="PANTHER" id="PTHR34582:SF6">
    <property type="entry name" value="UPF0702 TRANSMEMBRANE PROTEIN YCAP"/>
    <property type="match status" value="1"/>
</dbReference>
<dbReference type="Pfam" id="PF20730">
    <property type="entry name" value="YetF_N"/>
    <property type="match status" value="1"/>
</dbReference>
<proteinExistence type="inferred from homology"/>
<evidence type="ECO:0000256" key="3">
    <source>
        <dbReference type="ARBA" id="ARBA00022475"/>
    </source>
</evidence>
<comment type="subcellular location">
    <subcellularLocation>
        <location evidence="1">Cell membrane</location>
        <topology evidence="1">Multi-pass membrane protein</topology>
    </subcellularLocation>
</comment>
<evidence type="ECO:0000256" key="6">
    <source>
        <dbReference type="ARBA" id="ARBA00023136"/>
    </source>
</evidence>
<evidence type="ECO:0000259" key="8">
    <source>
        <dbReference type="Pfam" id="PF04239"/>
    </source>
</evidence>
<keyword evidence="4 7" id="KW-0812">Transmembrane</keyword>
<feature type="transmembrane region" description="Helical" evidence="7">
    <location>
        <begin position="59"/>
        <end position="81"/>
    </location>
</feature>
<dbReference type="EMBL" id="CTRP01000005">
    <property type="protein sequence ID" value="CQR71588.1"/>
    <property type="molecule type" value="Genomic_DNA"/>
</dbReference>
<dbReference type="InterPro" id="IPR007353">
    <property type="entry name" value="DUF421"/>
</dbReference>